<dbReference type="PIRSF" id="PIRSF000429">
    <property type="entry name" value="Ac-CoA_Ac_transf"/>
    <property type="match status" value="1"/>
</dbReference>
<dbReference type="InterPro" id="IPR020616">
    <property type="entry name" value="Thiolase_N"/>
</dbReference>
<evidence type="ECO:0000313" key="10">
    <source>
        <dbReference type="Proteomes" id="UP001597156"/>
    </source>
</evidence>
<comment type="similarity">
    <text evidence="1 6">Belongs to the thiolase-like superfamily. Thiolase family.</text>
</comment>
<dbReference type="Pfam" id="PF02803">
    <property type="entry name" value="Thiolase_C"/>
    <property type="match status" value="1"/>
</dbReference>
<evidence type="ECO:0000256" key="1">
    <source>
        <dbReference type="ARBA" id="ARBA00010982"/>
    </source>
</evidence>
<accession>A0ABW3PJU1</accession>
<dbReference type="PROSITE" id="PS00737">
    <property type="entry name" value="THIOLASE_2"/>
    <property type="match status" value="1"/>
</dbReference>
<dbReference type="SUPFAM" id="SSF53901">
    <property type="entry name" value="Thiolase-like"/>
    <property type="match status" value="2"/>
</dbReference>
<dbReference type="InterPro" id="IPR020613">
    <property type="entry name" value="Thiolase_CS"/>
</dbReference>
<dbReference type="PANTHER" id="PTHR18919">
    <property type="entry name" value="ACETYL-COA C-ACYLTRANSFERASE"/>
    <property type="match status" value="1"/>
</dbReference>
<dbReference type="InterPro" id="IPR020615">
    <property type="entry name" value="Thiolase_acyl_enz_int_AS"/>
</dbReference>
<dbReference type="GO" id="GO:0016746">
    <property type="term" value="F:acyltransferase activity"/>
    <property type="evidence" value="ECO:0007669"/>
    <property type="project" value="UniProtKB-KW"/>
</dbReference>
<keyword evidence="10" id="KW-1185">Reference proteome</keyword>
<dbReference type="PROSITE" id="PS00098">
    <property type="entry name" value="THIOLASE_1"/>
    <property type="match status" value="1"/>
</dbReference>
<evidence type="ECO:0000256" key="2">
    <source>
        <dbReference type="ARBA" id="ARBA00012705"/>
    </source>
</evidence>
<organism evidence="9 10">
    <name type="scientific">Lentilactobacillus raoultii</name>
    <dbReference type="NCBI Taxonomy" id="1987503"/>
    <lineage>
        <taxon>Bacteria</taxon>
        <taxon>Bacillati</taxon>
        <taxon>Bacillota</taxon>
        <taxon>Bacilli</taxon>
        <taxon>Lactobacillales</taxon>
        <taxon>Lactobacillaceae</taxon>
        <taxon>Lentilactobacillus</taxon>
    </lineage>
</organism>
<evidence type="ECO:0000256" key="4">
    <source>
        <dbReference type="ARBA" id="ARBA00023315"/>
    </source>
</evidence>
<dbReference type="NCBIfam" id="TIGR01930">
    <property type="entry name" value="AcCoA-C-Actrans"/>
    <property type="match status" value="1"/>
</dbReference>
<gene>
    <name evidence="9" type="ORF">ACFQ22_08525</name>
</gene>
<dbReference type="RefSeq" id="WP_121978307.1">
    <property type="nucleotide sequence ID" value="NZ_JBHTLH010000019.1"/>
</dbReference>
<feature type="domain" description="Thiolase N-terminal" evidence="7">
    <location>
        <begin position="4"/>
        <end position="261"/>
    </location>
</feature>
<dbReference type="EC" id="2.3.1.9" evidence="2"/>
<evidence type="ECO:0000259" key="7">
    <source>
        <dbReference type="Pfam" id="PF00108"/>
    </source>
</evidence>
<dbReference type="CDD" id="cd00751">
    <property type="entry name" value="thiolase"/>
    <property type="match status" value="1"/>
</dbReference>
<dbReference type="PANTHER" id="PTHR18919:SF107">
    <property type="entry name" value="ACETYL-COA ACETYLTRANSFERASE, CYTOSOLIC"/>
    <property type="match status" value="1"/>
</dbReference>
<dbReference type="PROSITE" id="PS00099">
    <property type="entry name" value="THIOLASE_3"/>
    <property type="match status" value="1"/>
</dbReference>
<keyword evidence="4 6" id="KW-0012">Acyltransferase</keyword>
<proteinExistence type="inferred from homology"/>
<dbReference type="Proteomes" id="UP001597156">
    <property type="component" value="Unassembled WGS sequence"/>
</dbReference>
<dbReference type="InterPro" id="IPR020610">
    <property type="entry name" value="Thiolase_AS"/>
</dbReference>
<dbReference type="InterPro" id="IPR002155">
    <property type="entry name" value="Thiolase"/>
</dbReference>
<feature type="domain" description="Thiolase C-terminal" evidence="8">
    <location>
        <begin position="270"/>
        <end position="390"/>
    </location>
</feature>
<evidence type="ECO:0000256" key="3">
    <source>
        <dbReference type="ARBA" id="ARBA00022679"/>
    </source>
</evidence>
<dbReference type="Gene3D" id="3.40.47.10">
    <property type="match status" value="2"/>
</dbReference>
<evidence type="ECO:0000256" key="5">
    <source>
        <dbReference type="ARBA" id="ARBA00030755"/>
    </source>
</evidence>
<dbReference type="Pfam" id="PF00108">
    <property type="entry name" value="Thiolase_N"/>
    <property type="match status" value="1"/>
</dbReference>
<evidence type="ECO:0000256" key="6">
    <source>
        <dbReference type="RuleBase" id="RU003557"/>
    </source>
</evidence>
<comment type="caution">
    <text evidence="9">The sequence shown here is derived from an EMBL/GenBank/DDBJ whole genome shotgun (WGS) entry which is preliminary data.</text>
</comment>
<dbReference type="InterPro" id="IPR016039">
    <property type="entry name" value="Thiolase-like"/>
</dbReference>
<dbReference type="EMBL" id="JBHTLH010000019">
    <property type="protein sequence ID" value="MFD1125399.1"/>
    <property type="molecule type" value="Genomic_DNA"/>
</dbReference>
<evidence type="ECO:0000259" key="8">
    <source>
        <dbReference type="Pfam" id="PF02803"/>
    </source>
</evidence>
<dbReference type="InterPro" id="IPR020617">
    <property type="entry name" value="Thiolase_C"/>
</dbReference>
<reference evidence="10" key="1">
    <citation type="journal article" date="2019" name="Int. J. Syst. Evol. Microbiol.">
        <title>The Global Catalogue of Microorganisms (GCM) 10K type strain sequencing project: providing services to taxonomists for standard genome sequencing and annotation.</title>
        <authorList>
            <consortium name="The Broad Institute Genomics Platform"/>
            <consortium name="The Broad Institute Genome Sequencing Center for Infectious Disease"/>
            <person name="Wu L."/>
            <person name="Ma J."/>
        </authorList>
    </citation>
    <scope>NUCLEOTIDE SEQUENCE [LARGE SCALE GENOMIC DNA]</scope>
    <source>
        <strain evidence="10">CCUG 71848</strain>
    </source>
</reference>
<keyword evidence="3 6" id="KW-0808">Transferase</keyword>
<sequence length="392" mass="42041">MKKIVIVNAKRTPIGKLNGVLKDQTAVELATAVSKALIKTSKISAEEIDQVILGNAVQAGNGQNLARQVELNSGLPSKTTSFTINQVCGSGLKAVRQAQMELLMGDARMILAGGTESMSNVPFLNMDQRHPTKFGSITVYDGLERDGLTDAFSSQPMGITAENVANRFHVTRKQQDQFALNSHLKARAAIQNHYFDHEMVPIQVTNRKKTETIDQDEPVRFDTSLAQLATLKPAFVENGTVTAGNAAGLNDGASALLLTTAEHANQLGLSPIAEIVDYAEQGIDPEIMGYAPYYAIRKLLAKQRMHMADIDLFEINEAFASQCVAVARDLGIDEARLNISGGAIALGHPLGDSGARILTTLLNNLKRTGQTYGIASLCMGGGMGSAMLIKMC</sequence>
<name>A0ABW3PJU1_9LACO</name>
<protein>
    <recommendedName>
        <fullName evidence="2">acetyl-CoA C-acetyltransferase</fullName>
        <ecNumber evidence="2">2.3.1.9</ecNumber>
    </recommendedName>
    <alternativeName>
        <fullName evidence="5">Acetoacetyl-CoA thiolase</fullName>
    </alternativeName>
</protein>
<evidence type="ECO:0000313" key="9">
    <source>
        <dbReference type="EMBL" id="MFD1125399.1"/>
    </source>
</evidence>